<dbReference type="Proteomes" id="UP000192936">
    <property type="component" value="Unassembled WGS sequence"/>
</dbReference>
<dbReference type="RefSeq" id="WP_085083219.1">
    <property type="nucleotide sequence ID" value="NZ_FXAK01000001.1"/>
</dbReference>
<gene>
    <name evidence="1" type="ORF">SAMN02982917_0653</name>
</gene>
<evidence type="ECO:0000313" key="1">
    <source>
        <dbReference type="EMBL" id="SMF17352.1"/>
    </source>
</evidence>
<dbReference type="EMBL" id="FXAK01000001">
    <property type="protein sequence ID" value="SMF17352.1"/>
    <property type="molecule type" value="Genomic_DNA"/>
</dbReference>
<proteinExistence type="predicted"/>
<accession>A0A1X7DL43</accession>
<sequence>MQLIDEKATQAVHRAFASGGLAAAVQELRRHVVIEDERMALATIEAFLAASRNEAAPKDPAPRS</sequence>
<dbReference type="AlphaFoldDB" id="A0A1X7DL43"/>
<evidence type="ECO:0000313" key="2">
    <source>
        <dbReference type="Proteomes" id="UP000192936"/>
    </source>
</evidence>
<dbReference type="OrthoDB" id="7307880at2"/>
<organism evidence="1 2">
    <name type="scientific">Azospirillum oryzae</name>
    <dbReference type="NCBI Taxonomy" id="286727"/>
    <lineage>
        <taxon>Bacteria</taxon>
        <taxon>Pseudomonadati</taxon>
        <taxon>Pseudomonadota</taxon>
        <taxon>Alphaproteobacteria</taxon>
        <taxon>Rhodospirillales</taxon>
        <taxon>Azospirillaceae</taxon>
        <taxon>Azospirillum</taxon>
    </lineage>
</organism>
<dbReference type="STRING" id="286727.SAMN02982917_0653"/>
<protein>
    <submittedName>
        <fullName evidence="1">Uncharacterized protein</fullName>
    </submittedName>
</protein>
<name>A0A1X7DL43_9PROT</name>
<reference evidence="1 2" key="1">
    <citation type="submission" date="2017-04" db="EMBL/GenBank/DDBJ databases">
        <authorList>
            <person name="Afonso C.L."/>
            <person name="Miller P.J."/>
            <person name="Scott M.A."/>
            <person name="Spackman E."/>
            <person name="Goraichik I."/>
            <person name="Dimitrov K.M."/>
            <person name="Suarez D.L."/>
            <person name="Swayne D.E."/>
        </authorList>
    </citation>
    <scope>NUCLEOTIDE SEQUENCE [LARGE SCALE GENOMIC DNA]</scope>
    <source>
        <strain evidence="1 2">A2P</strain>
    </source>
</reference>